<keyword evidence="1" id="KW-0732">Signal</keyword>
<evidence type="ECO:0000256" key="1">
    <source>
        <dbReference type="SAM" id="SignalP"/>
    </source>
</evidence>
<comment type="caution">
    <text evidence="2">The sequence shown here is derived from an EMBL/GenBank/DDBJ whole genome shotgun (WGS) entry which is preliminary data.</text>
</comment>
<dbReference type="RefSeq" id="WP_337331187.1">
    <property type="nucleotide sequence ID" value="NZ_JBBDGM010000003.1"/>
</dbReference>
<gene>
    <name evidence="2" type="ORF">WDU99_04180</name>
</gene>
<feature type="signal peptide" evidence="1">
    <location>
        <begin position="1"/>
        <end position="19"/>
    </location>
</feature>
<organism evidence="2 3">
    <name type="scientific">Microbacterium bandirmense</name>
    <dbReference type="NCBI Taxonomy" id="3122050"/>
    <lineage>
        <taxon>Bacteria</taxon>
        <taxon>Bacillati</taxon>
        <taxon>Actinomycetota</taxon>
        <taxon>Actinomycetes</taxon>
        <taxon>Micrococcales</taxon>
        <taxon>Microbacteriaceae</taxon>
        <taxon>Microbacterium</taxon>
    </lineage>
</organism>
<proteinExistence type="predicted"/>
<keyword evidence="3" id="KW-1185">Reference proteome</keyword>
<sequence>MSRSGIGTAALLMSFIALTGCTAMSDEAGFDLGDLSAEDRAEVFTSAGASAGDLAGTLSVADNGCFLWEGAVGDGAWIVWPDSAELDRSEGARVVLDDGQVVADGAALRGTGALVTLEDLPAGAKQDSYFGSFGRFCGADESGAIVLAEVTQG</sequence>
<evidence type="ECO:0008006" key="4">
    <source>
        <dbReference type="Google" id="ProtNLM"/>
    </source>
</evidence>
<protein>
    <recommendedName>
        <fullName evidence="4">Lipoprotein</fullName>
    </recommendedName>
</protein>
<dbReference type="EMBL" id="JBBDGM010000003">
    <property type="protein sequence ID" value="MEJ1087510.1"/>
    <property type="molecule type" value="Genomic_DNA"/>
</dbReference>
<accession>A0ABU8L8X8</accession>
<dbReference type="Proteomes" id="UP001371224">
    <property type="component" value="Unassembled WGS sequence"/>
</dbReference>
<evidence type="ECO:0000313" key="3">
    <source>
        <dbReference type="Proteomes" id="UP001371224"/>
    </source>
</evidence>
<feature type="chain" id="PRO_5046945817" description="Lipoprotein" evidence="1">
    <location>
        <begin position="20"/>
        <end position="153"/>
    </location>
</feature>
<name>A0ABU8L8X8_9MICO</name>
<evidence type="ECO:0000313" key="2">
    <source>
        <dbReference type="EMBL" id="MEJ1087510.1"/>
    </source>
</evidence>
<dbReference type="PROSITE" id="PS51257">
    <property type="entry name" value="PROKAR_LIPOPROTEIN"/>
    <property type="match status" value="1"/>
</dbReference>
<reference evidence="2 3" key="1">
    <citation type="submission" date="2024-02" db="EMBL/GenBank/DDBJ databases">
        <authorList>
            <person name="Saticioglu I.B."/>
        </authorList>
    </citation>
    <scope>NUCLEOTIDE SEQUENCE [LARGE SCALE GENOMIC DNA]</scope>
    <source>
        <strain evidence="2 3">Mu-80</strain>
    </source>
</reference>